<feature type="signal peptide" evidence="2">
    <location>
        <begin position="1"/>
        <end position="18"/>
    </location>
</feature>
<reference evidence="3 4" key="1">
    <citation type="submission" date="2024-11" db="EMBL/GenBank/DDBJ databases">
        <title>Identification and Characterization of a Novel Fosfomycin Bacillithiol Transferase FosB8 in Paenibacillus illinoisensis.</title>
        <authorList>
            <person name="Lu W."/>
        </authorList>
    </citation>
    <scope>NUCLEOTIDE SEQUENCE [LARGE SCALE GENOMIC DNA]</scope>
    <source>
        <strain evidence="3 4">WP77</strain>
    </source>
</reference>
<sequence>MKKFFISTALIMTVSAGAALSIYASNNYDEGKTNTSPSPAAHHEVNTDKEMKITDVDNPNNPYVTPSVELSEEDIKRGQESVDSIINPFGTFNKVAKKDSSISEEETVDNLDDVTADTKQILHYGNYFVKSES</sequence>
<evidence type="ECO:0000256" key="2">
    <source>
        <dbReference type="SAM" id="SignalP"/>
    </source>
</evidence>
<dbReference type="Proteomes" id="UP001618531">
    <property type="component" value="Unassembled WGS sequence"/>
</dbReference>
<comment type="caution">
    <text evidence="3">The sequence shown here is derived from an EMBL/GenBank/DDBJ whole genome shotgun (WGS) entry which is preliminary data.</text>
</comment>
<evidence type="ECO:0000313" key="4">
    <source>
        <dbReference type="Proteomes" id="UP001618531"/>
    </source>
</evidence>
<dbReference type="RefSeq" id="WP_402873839.1">
    <property type="nucleotide sequence ID" value="NZ_JBIYSL010000002.1"/>
</dbReference>
<protein>
    <submittedName>
        <fullName evidence="3">Uncharacterized protein</fullName>
    </submittedName>
</protein>
<feature type="region of interest" description="Disordered" evidence="1">
    <location>
        <begin position="28"/>
        <end position="63"/>
    </location>
</feature>
<feature type="compositionally biased region" description="Basic and acidic residues" evidence="1">
    <location>
        <begin position="41"/>
        <end position="55"/>
    </location>
</feature>
<evidence type="ECO:0000313" key="3">
    <source>
        <dbReference type="EMBL" id="MFK0522350.1"/>
    </source>
</evidence>
<dbReference type="EMBL" id="JBIYSL010000002">
    <property type="protein sequence ID" value="MFK0522350.1"/>
    <property type="molecule type" value="Genomic_DNA"/>
</dbReference>
<accession>A0ABW8HRT1</accession>
<keyword evidence="4" id="KW-1185">Reference proteome</keyword>
<feature type="chain" id="PRO_5045538265" evidence="2">
    <location>
        <begin position="19"/>
        <end position="133"/>
    </location>
</feature>
<evidence type="ECO:0000256" key="1">
    <source>
        <dbReference type="SAM" id="MobiDB-lite"/>
    </source>
</evidence>
<organism evidence="3 4">
    <name type="scientific">Paenibacillus illinoisensis</name>
    <dbReference type="NCBI Taxonomy" id="59845"/>
    <lineage>
        <taxon>Bacteria</taxon>
        <taxon>Bacillati</taxon>
        <taxon>Bacillota</taxon>
        <taxon>Bacilli</taxon>
        <taxon>Bacillales</taxon>
        <taxon>Paenibacillaceae</taxon>
        <taxon>Paenibacillus</taxon>
    </lineage>
</organism>
<feature type="compositionally biased region" description="Polar residues" evidence="1">
    <location>
        <begin position="28"/>
        <end position="38"/>
    </location>
</feature>
<gene>
    <name evidence="3" type="ORF">ACINKY_09080</name>
</gene>
<proteinExistence type="predicted"/>
<name>A0ABW8HRT1_9BACL</name>
<keyword evidence="2" id="KW-0732">Signal</keyword>